<accession>A0A6L8MGC7</accession>
<reference evidence="2 3" key="1">
    <citation type="submission" date="2019-12" db="EMBL/GenBank/DDBJ databases">
        <title>Novel species isolated from a subtropical stream in China.</title>
        <authorList>
            <person name="Lu H."/>
        </authorList>
    </citation>
    <scope>NUCLEOTIDE SEQUENCE [LARGE SCALE GENOMIC DNA]</scope>
    <source>
        <strain evidence="2 3">FT50W</strain>
    </source>
</reference>
<feature type="chain" id="PRO_5026715022" description="DUF1579 domain-containing protein" evidence="1">
    <location>
        <begin position="23"/>
        <end position="191"/>
    </location>
</feature>
<dbReference type="Proteomes" id="UP000474565">
    <property type="component" value="Unassembled WGS sequence"/>
</dbReference>
<sequence>MHISVLGAAALLLCLFNIPVQAADTAPPQWAEAASVLPDLTAGQPASAPRLGEALAGQWRGTLTYRDYRSDARVVLPTSAGITGPSAALVIDFVYDDGPGKIVRSSDRWALAGDTLQMEQAGAPLSVSAYRSGDGDDLTLVALGTGRDNGAEVAVRAVVLRRGDTLTISRATRLPGQPWLLRHVYHLTRTK</sequence>
<gene>
    <name evidence="2" type="ORF">GTP44_02600</name>
</gene>
<organism evidence="2 3">
    <name type="scientific">Duganella lactea</name>
    <dbReference type="NCBI Taxonomy" id="2692173"/>
    <lineage>
        <taxon>Bacteria</taxon>
        <taxon>Pseudomonadati</taxon>
        <taxon>Pseudomonadota</taxon>
        <taxon>Betaproteobacteria</taxon>
        <taxon>Burkholderiales</taxon>
        <taxon>Oxalobacteraceae</taxon>
        <taxon>Telluria group</taxon>
        <taxon>Duganella</taxon>
    </lineage>
</organism>
<evidence type="ECO:0000256" key="1">
    <source>
        <dbReference type="SAM" id="SignalP"/>
    </source>
</evidence>
<name>A0A6L8MGC7_9BURK</name>
<dbReference type="EMBL" id="WWCP01000001">
    <property type="protein sequence ID" value="MYM80852.1"/>
    <property type="molecule type" value="Genomic_DNA"/>
</dbReference>
<dbReference type="AlphaFoldDB" id="A0A6L8MGC7"/>
<evidence type="ECO:0000313" key="3">
    <source>
        <dbReference type="Proteomes" id="UP000474565"/>
    </source>
</evidence>
<evidence type="ECO:0008006" key="4">
    <source>
        <dbReference type="Google" id="ProtNLM"/>
    </source>
</evidence>
<proteinExistence type="predicted"/>
<comment type="caution">
    <text evidence="2">The sequence shown here is derived from an EMBL/GenBank/DDBJ whole genome shotgun (WGS) entry which is preliminary data.</text>
</comment>
<protein>
    <recommendedName>
        <fullName evidence="4">DUF1579 domain-containing protein</fullName>
    </recommendedName>
</protein>
<keyword evidence="1" id="KW-0732">Signal</keyword>
<evidence type="ECO:0000313" key="2">
    <source>
        <dbReference type="EMBL" id="MYM80852.1"/>
    </source>
</evidence>
<dbReference type="RefSeq" id="WP_161018175.1">
    <property type="nucleotide sequence ID" value="NZ_WWCP01000001.1"/>
</dbReference>
<feature type="signal peptide" evidence="1">
    <location>
        <begin position="1"/>
        <end position="22"/>
    </location>
</feature>